<dbReference type="EMBL" id="JARBHB010000012">
    <property type="protein sequence ID" value="KAJ8871095.1"/>
    <property type="molecule type" value="Genomic_DNA"/>
</dbReference>
<feature type="region of interest" description="Disordered" evidence="1">
    <location>
        <begin position="197"/>
        <end position="216"/>
    </location>
</feature>
<reference evidence="2 3" key="1">
    <citation type="submission" date="2023-02" db="EMBL/GenBank/DDBJ databases">
        <title>LHISI_Scaffold_Assembly.</title>
        <authorList>
            <person name="Stuart O.P."/>
            <person name="Cleave R."/>
            <person name="Magrath M.J.L."/>
            <person name="Mikheyev A.S."/>
        </authorList>
    </citation>
    <scope>NUCLEOTIDE SEQUENCE [LARGE SCALE GENOMIC DNA]</scope>
    <source>
        <strain evidence="2">Daus_M_001</strain>
        <tissue evidence="2">Leg muscle</tissue>
    </source>
</reference>
<accession>A0ABQ9GFC7</accession>
<evidence type="ECO:0000313" key="2">
    <source>
        <dbReference type="EMBL" id="KAJ8871095.1"/>
    </source>
</evidence>
<evidence type="ECO:0000313" key="3">
    <source>
        <dbReference type="Proteomes" id="UP001159363"/>
    </source>
</evidence>
<evidence type="ECO:0000256" key="1">
    <source>
        <dbReference type="SAM" id="MobiDB-lite"/>
    </source>
</evidence>
<organism evidence="2 3">
    <name type="scientific">Dryococelus australis</name>
    <dbReference type="NCBI Taxonomy" id="614101"/>
    <lineage>
        <taxon>Eukaryota</taxon>
        <taxon>Metazoa</taxon>
        <taxon>Ecdysozoa</taxon>
        <taxon>Arthropoda</taxon>
        <taxon>Hexapoda</taxon>
        <taxon>Insecta</taxon>
        <taxon>Pterygota</taxon>
        <taxon>Neoptera</taxon>
        <taxon>Polyneoptera</taxon>
        <taxon>Phasmatodea</taxon>
        <taxon>Verophasmatodea</taxon>
        <taxon>Anareolatae</taxon>
        <taxon>Phasmatidae</taxon>
        <taxon>Eurycanthinae</taxon>
        <taxon>Dryococelus</taxon>
    </lineage>
</organism>
<comment type="caution">
    <text evidence="2">The sequence shown here is derived from an EMBL/GenBank/DDBJ whole genome shotgun (WGS) entry which is preliminary data.</text>
</comment>
<name>A0ABQ9GFC7_9NEOP</name>
<dbReference type="Proteomes" id="UP001159363">
    <property type="component" value="Chromosome 11"/>
</dbReference>
<keyword evidence="3" id="KW-1185">Reference proteome</keyword>
<gene>
    <name evidence="2" type="ORF">PR048_027399</name>
</gene>
<proteinExistence type="predicted"/>
<protein>
    <submittedName>
        <fullName evidence="2">Uncharacterized protein</fullName>
    </submittedName>
</protein>
<sequence length="234" mass="27241">MEVAERAMKILPRLKKFVKEVSFSSVSFDIVKSSLIDNPLEVKLTFFYSLASELELFLTIFQSEIPMAPFLHDSLEDILLALYAIAMSSRNEKLPGKAVMLLKGDVRRCLRVIVIMLQDKSPLKYKLTKRISYSCLRNWWLSGPEADIIEQTCELVCSSKDSKALISSFSRVGRLDRLWFHILKALGRPVVGRRKEALQTKKQETEEADKRKVEKEEFKRKSKMYRRKRLECWS</sequence>